<dbReference type="PROSITE" id="PS00060">
    <property type="entry name" value="ADH_IRON_2"/>
    <property type="match status" value="1"/>
</dbReference>
<evidence type="ECO:0000313" key="5">
    <source>
        <dbReference type="Proteomes" id="UP000469424"/>
    </source>
</evidence>
<name>A0A6N7XIP6_9FIRM</name>
<feature type="domain" description="Alcohol dehydrogenase iron-type/glycerol dehydrogenase GldA" evidence="2">
    <location>
        <begin position="9"/>
        <end position="177"/>
    </location>
</feature>
<dbReference type="GO" id="GO:1990002">
    <property type="term" value="F:methylglyoxal reductase (NADPH) (acetol producing) activity"/>
    <property type="evidence" value="ECO:0007669"/>
    <property type="project" value="TreeGrafter"/>
</dbReference>
<proteinExistence type="predicted"/>
<protein>
    <submittedName>
        <fullName evidence="4">Iron-containing alcohol dehydrogenase</fullName>
    </submittedName>
</protein>
<dbReference type="RefSeq" id="WP_154553361.1">
    <property type="nucleotide sequence ID" value="NZ_VUNA01000001.1"/>
</dbReference>
<dbReference type="Gene3D" id="3.40.50.1970">
    <property type="match status" value="1"/>
</dbReference>
<dbReference type="PANTHER" id="PTHR43633:SF1">
    <property type="entry name" value="ALCOHOL DEHYDROGENASE YQHD"/>
    <property type="match status" value="1"/>
</dbReference>
<evidence type="ECO:0000313" key="4">
    <source>
        <dbReference type="EMBL" id="MST69806.1"/>
    </source>
</evidence>
<keyword evidence="1" id="KW-0560">Oxidoreductase</keyword>
<dbReference type="GO" id="GO:0008106">
    <property type="term" value="F:alcohol dehydrogenase (NADP+) activity"/>
    <property type="evidence" value="ECO:0007669"/>
    <property type="project" value="TreeGrafter"/>
</dbReference>
<comment type="caution">
    <text evidence="4">The sequence shown here is derived from an EMBL/GenBank/DDBJ whole genome shotgun (WGS) entry which is preliminary data.</text>
</comment>
<dbReference type="GO" id="GO:0046872">
    <property type="term" value="F:metal ion binding"/>
    <property type="evidence" value="ECO:0007669"/>
    <property type="project" value="InterPro"/>
</dbReference>
<dbReference type="FunFam" id="3.40.50.1970:FF:000003">
    <property type="entry name" value="Alcohol dehydrogenase, iron-containing"/>
    <property type="match status" value="1"/>
</dbReference>
<dbReference type="AlphaFoldDB" id="A0A6N7XIP6"/>
<dbReference type="Proteomes" id="UP000469424">
    <property type="component" value="Unassembled WGS sequence"/>
</dbReference>
<dbReference type="Gene3D" id="1.20.1090.10">
    <property type="entry name" value="Dehydroquinate synthase-like - alpha domain"/>
    <property type="match status" value="1"/>
</dbReference>
<dbReference type="GO" id="GO:0005829">
    <property type="term" value="C:cytosol"/>
    <property type="evidence" value="ECO:0007669"/>
    <property type="project" value="TreeGrafter"/>
</dbReference>
<gene>
    <name evidence="4" type="ORF">FYJ65_00375</name>
</gene>
<sequence length="389" mass="42731">MNSFIYDIPTKVYFGENQLGHLGEELGRYGKKVLLTYGGGSIKKSGLYDKVVAEIKKAGLELFELSGIEPNPKVSSVRAGAELCKKEGIEVLLAVGGGSVIDCTKFIGAATFYDGDAWDILEEKAEITRCLPILDVLTLAATGSEMDSVGVISNSETKDKICQGSPLMQPKVSFLDPTVTYTVSPYQTACGAADMLSHVIEVYFNMNKDLYMLDTVMEGLMKTIIKYAPVAMAQPDNYEARANLMWVSSWAINGFVEGGKRQSWSCHPMEHELSAIYDITHGLGLAILTPKWLEYCLNETTASKYYQFGCSVFGLDASLEPMEVAKKSIALVEEFLFRTLGLKSRLSEIEIDDSNFEVMAAKAVRLGNLGNAFVPLDKNDVINIFKMCL</sequence>
<dbReference type="SUPFAM" id="SSF56796">
    <property type="entry name" value="Dehydroquinate synthase-like"/>
    <property type="match status" value="1"/>
</dbReference>
<keyword evidence="5" id="KW-1185">Reference proteome</keyword>
<reference evidence="4 5" key="1">
    <citation type="submission" date="2019-08" db="EMBL/GenBank/DDBJ databases">
        <title>In-depth cultivation of the pig gut microbiome towards novel bacterial diversity and tailored functional studies.</title>
        <authorList>
            <person name="Wylensek D."/>
            <person name="Hitch T.C.A."/>
            <person name="Clavel T."/>
        </authorList>
    </citation>
    <scope>NUCLEOTIDE SEQUENCE [LARGE SCALE GENOMIC DNA]</scope>
    <source>
        <strain evidence="4 5">WCA-MUC-591-APC-4B</strain>
    </source>
</reference>
<dbReference type="InterPro" id="IPR056798">
    <property type="entry name" value="ADH_Fe_C"/>
</dbReference>
<accession>A0A6N7XIP6</accession>
<feature type="domain" description="Fe-containing alcohol dehydrogenase-like C-terminal" evidence="3">
    <location>
        <begin position="188"/>
        <end position="387"/>
    </location>
</feature>
<dbReference type="InterPro" id="IPR001670">
    <property type="entry name" value="ADH_Fe/GldA"/>
</dbReference>
<dbReference type="PANTHER" id="PTHR43633">
    <property type="entry name" value="ALCOHOL DEHYDROGENASE YQHD"/>
    <property type="match status" value="1"/>
</dbReference>
<dbReference type="InterPro" id="IPR044731">
    <property type="entry name" value="BDH-like"/>
</dbReference>
<dbReference type="InterPro" id="IPR018211">
    <property type="entry name" value="ADH_Fe_CS"/>
</dbReference>
<organism evidence="4 5">
    <name type="scientific">Mogibacterium kristiansenii</name>
    <dbReference type="NCBI Taxonomy" id="2606708"/>
    <lineage>
        <taxon>Bacteria</taxon>
        <taxon>Bacillati</taxon>
        <taxon>Bacillota</taxon>
        <taxon>Clostridia</taxon>
        <taxon>Peptostreptococcales</taxon>
        <taxon>Anaerovoracaceae</taxon>
        <taxon>Mogibacterium</taxon>
    </lineage>
</organism>
<evidence type="ECO:0000259" key="2">
    <source>
        <dbReference type="Pfam" id="PF00465"/>
    </source>
</evidence>
<dbReference type="EMBL" id="VUNA01000001">
    <property type="protein sequence ID" value="MST69806.1"/>
    <property type="molecule type" value="Genomic_DNA"/>
</dbReference>
<dbReference type="GO" id="GO:1990362">
    <property type="term" value="F:butanol dehydrogenase (NAD+) activity"/>
    <property type="evidence" value="ECO:0007669"/>
    <property type="project" value="InterPro"/>
</dbReference>
<evidence type="ECO:0000259" key="3">
    <source>
        <dbReference type="Pfam" id="PF25137"/>
    </source>
</evidence>
<dbReference type="Pfam" id="PF25137">
    <property type="entry name" value="ADH_Fe_C"/>
    <property type="match status" value="1"/>
</dbReference>
<dbReference type="CDD" id="cd08187">
    <property type="entry name" value="BDH"/>
    <property type="match status" value="1"/>
</dbReference>
<dbReference type="Pfam" id="PF00465">
    <property type="entry name" value="Fe-ADH"/>
    <property type="match status" value="1"/>
</dbReference>
<evidence type="ECO:0000256" key="1">
    <source>
        <dbReference type="ARBA" id="ARBA00023002"/>
    </source>
</evidence>